<organism evidence="1 2">
    <name type="scientific">Dentiscutata erythropus</name>
    <dbReference type="NCBI Taxonomy" id="1348616"/>
    <lineage>
        <taxon>Eukaryota</taxon>
        <taxon>Fungi</taxon>
        <taxon>Fungi incertae sedis</taxon>
        <taxon>Mucoromycota</taxon>
        <taxon>Glomeromycotina</taxon>
        <taxon>Glomeromycetes</taxon>
        <taxon>Diversisporales</taxon>
        <taxon>Gigasporaceae</taxon>
        <taxon>Dentiscutata</taxon>
    </lineage>
</organism>
<name>A0A9N9DH44_9GLOM</name>
<reference evidence="1" key="1">
    <citation type="submission" date="2021-06" db="EMBL/GenBank/DDBJ databases">
        <authorList>
            <person name="Kallberg Y."/>
            <person name="Tangrot J."/>
            <person name="Rosling A."/>
        </authorList>
    </citation>
    <scope>NUCLEOTIDE SEQUENCE</scope>
    <source>
        <strain evidence="1">MA453B</strain>
    </source>
</reference>
<dbReference type="OrthoDB" id="10481306at2759"/>
<dbReference type="Proteomes" id="UP000789405">
    <property type="component" value="Unassembled WGS sequence"/>
</dbReference>
<keyword evidence="2" id="KW-1185">Reference proteome</keyword>
<evidence type="ECO:0000313" key="1">
    <source>
        <dbReference type="EMBL" id="CAG8640165.1"/>
    </source>
</evidence>
<sequence length="94" mass="11349">MGKNYKLLKRTVEWMLTIIPITTPMQTLYPALTRLQNLSEMDTNNYNQIIEYLINYTFPQNWISEQRRQLRQQANHYIVQDNLLFKRNKDGSLL</sequence>
<dbReference type="AlphaFoldDB" id="A0A9N9DH44"/>
<gene>
    <name evidence="1" type="ORF">DERYTH_LOCUS9613</name>
</gene>
<protein>
    <submittedName>
        <fullName evidence="1">21428_t:CDS:1</fullName>
    </submittedName>
</protein>
<accession>A0A9N9DH44</accession>
<proteinExistence type="predicted"/>
<dbReference type="EMBL" id="CAJVPY010005301">
    <property type="protein sequence ID" value="CAG8640165.1"/>
    <property type="molecule type" value="Genomic_DNA"/>
</dbReference>
<comment type="caution">
    <text evidence="1">The sequence shown here is derived from an EMBL/GenBank/DDBJ whole genome shotgun (WGS) entry which is preliminary data.</text>
</comment>
<evidence type="ECO:0000313" key="2">
    <source>
        <dbReference type="Proteomes" id="UP000789405"/>
    </source>
</evidence>